<evidence type="ECO:0000313" key="2">
    <source>
        <dbReference type="Proteomes" id="UP000325672"/>
    </source>
</evidence>
<name>A0A5N6SND4_ASPPS</name>
<dbReference type="AlphaFoldDB" id="A0A5N6SND4"/>
<evidence type="ECO:0000313" key="1">
    <source>
        <dbReference type="EMBL" id="KAE8136192.1"/>
    </source>
</evidence>
<dbReference type="GeneID" id="43635256"/>
<accession>A0A5N6SND4</accession>
<keyword evidence="2" id="KW-1185">Reference proteome</keyword>
<gene>
    <name evidence="1" type="ORF">BDV38DRAFT_116502</name>
</gene>
<dbReference type="Proteomes" id="UP000325672">
    <property type="component" value="Unassembled WGS sequence"/>
</dbReference>
<sequence length="133" mass="14913">MARYLSCLAGWVIRVPLRVGGLTSFSISSRERQILREYVLIYAFPQDIVPNDPLLMNFDIYDLFPPSFPLSFLALDFPSFLLHLSACSLTSVWFRSPLPPSGDLLLSPIIRTGLHNGLNGAFGKRQSRGDLSR</sequence>
<dbReference type="EMBL" id="ML743586">
    <property type="protein sequence ID" value="KAE8136192.1"/>
    <property type="molecule type" value="Genomic_DNA"/>
</dbReference>
<protein>
    <submittedName>
        <fullName evidence="1">Uncharacterized protein</fullName>
    </submittedName>
</protein>
<proteinExistence type="predicted"/>
<organism evidence="1 2">
    <name type="scientific">Aspergillus pseudotamarii</name>
    <dbReference type="NCBI Taxonomy" id="132259"/>
    <lineage>
        <taxon>Eukaryota</taxon>
        <taxon>Fungi</taxon>
        <taxon>Dikarya</taxon>
        <taxon>Ascomycota</taxon>
        <taxon>Pezizomycotina</taxon>
        <taxon>Eurotiomycetes</taxon>
        <taxon>Eurotiomycetidae</taxon>
        <taxon>Eurotiales</taxon>
        <taxon>Aspergillaceae</taxon>
        <taxon>Aspergillus</taxon>
        <taxon>Aspergillus subgen. Circumdati</taxon>
    </lineage>
</organism>
<dbReference type="RefSeq" id="XP_031912255.1">
    <property type="nucleotide sequence ID" value="XM_032051046.1"/>
</dbReference>
<reference evidence="1 2" key="1">
    <citation type="submission" date="2019-04" db="EMBL/GenBank/DDBJ databases">
        <title>Friends and foes A comparative genomics study of 23 Aspergillus species from section Flavi.</title>
        <authorList>
            <consortium name="DOE Joint Genome Institute"/>
            <person name="Kjaerbolling I."/>
            <person name="Vesth T."/>
            <person name="Frisvad J.C."/>
            <person name="Nybo J.L."/>
            <person name="Theobald S."/>
            <person name="Kildgaard S."/>
            <person name="Isbrandt T."/>
            <person name="Kuo A."/>
            <person name="Sato A."/>
            <person name="Lyhne E.K."/>
            <person name="Kogle M.E."/>
            <person name="Wiebenga A."/>
            <person name="Kun R.S."/>
            <person name="Lubbers R.J."/>
            <person name="Makela M.R."/>
            <person name="Barry K."/>
            <person name="Chovatia M."/>
            <person name="Clum A."/>
            <person name="Daum C."/>
            <person name="Haridas S."/>
            <person name="He G."/>
            <person name="LaButti K."/>
            <person name="Lipzen A."/>
            <person name="Mondo S."/>
            <person name="Riley R."/>
            <person name="Salamov A."/>
            <person name="Simmons B.A."/>
            <person name="Magnuson J.K."/>
            <person name="Henrissat B."/>
            <person name="Mortensen U.H."/>
            <person name="Larsen T.O."/>
            <person name="Devries R.P."/>
            <person name="Grigoriev I.V."/>
            <person name="Machida M."/>
            <person name="Baker S.E."/>
            <person name="Andersen M.R."/>
        </authorList>
    </citation>
    <scope>NUCLEOTIDE SEQUENCE [LARGE SCALE GENOMIC DNA]</scope>
    <source>
        <strain evidence="1 2">CBS 117625</strain>
    </source>
</reference>